<keyword evidence="5" id="KW-0732">Signal</keyword>
<comment type="catalytic activity">
    <reaction evidence="5">
        <text>glucuronate acceptor + UDP-alpha-D-glucuronate = acceptor beta-D-glucuronoside + UDP + H(+)</text>
        <dbReference type="Rhea" id="RHEA:21032"/>
        <dbReference type="ChEBI" id="CHEBI:15378"/>
        <dbReference type="ChEBI" id="CHEBI:58052"/>
        <dbReference type="ChEBI" id="CHEBI:58223"/>
        <dbReference type="ChEBI" id="CHEBI:132367"/>
        <dbReference type="ChEBI" id="CHEBI:132368"/>
        <dbReference type="EC" id="2.4.1.17"/>
    </reaction>
</comment>
<dbReference type="PANTHER" id="PTHR48043">
    <property type="entry name" value="EG:EG0003.4 PROTEIN-RELATED"/>
    <property type="match status" value="1"/>
</dbReference>
<dbReference type="EMBL" id="CAKOGL010000019">
    <property type="protein sequence ID" value="CAH2098350.1"/>
    <property type="molecule type" value="Genomic_DNA"/>
</dbReference>
<evidence type="ECO:0000313" key="6">
    <source>
        <dbReference type="EMBL" id="CAH2098350.1"/>
    </source>
</evidence>
<keyword evidence="5" id="KW-0472">Membrane</keyword>
<evidence type="ECO:0000256" key="3">
    <source>
        <dbReference type="ARBA" id="ARBA00022679"/>
    </source>
</evidence>
<sequence>MKGLLFYIILFIFHVDDIRAARILAVFPLPSISHQLAFQPLTDELVRRGHEVTVITTDPKYPPGQTPKNLKEIDVHDLSYRIWRDVLFQKSFNSIENIYDQMGAVFRTGSAVFYSVIQTKEVQDIINKKHGEYDLILLEACVRSALIFSHYFKVPVIQISSMTLLKYHLRAAGADTHPLLYPTQFHQRLYNLTRLEKLQQLYTHYRMENQLDEIEEEDSKMLKSILGSDVPPLRELSNNVHMLFSNVHPIWVENQPVPPNVVFIGGVHVPPPNPLPQDLQSYLDSSKNGVIYFSLGTNVRPSVLSSEKIDIFIKVFSQLPYDIMWKWDKDKLPGKSENIKIFKWLPQSDLLRHPNVKLFITQGGQQSSDEAINAGVPLIGIPMLGDQWFNVEKYVHHKIGVKQDMATLNQIEFKQAIETVINDKSYRENIKRLRSIMLDQPQSPLERAVWWMEHTLRHGGAMHLRAAGANFSWAEYMELELVLIVLITIVFILILISVSLYKLWNVMRQNIKDCKKQKAI</sequence>
<name>A0AAU9UGB5_EUPED</name>
<feature type="chain" id="PRO_5043108917" description="UDP-glucuronosyltransferase" evidence="5">
    <location>
        <begin position="21"/>
        <end position="520"/>
    </location>
</feature>
<dbReference type="GO" id="GO:0016020">
    <property type="term" value="C:membrane"/>
    <property type="evidence" value="ECO:0007669"/>
    <property type="project" value="UniProtKB-SubCell"/>
</dbReference>
<evidence type="ECO:0000256" key="1">
    <source>
        <dbReference type="ARBA" id="ARBA00009995"/>
    </source>
</evidence>
<protein>
    <recommendedName>
        <fullName evidence="5">UDP-glucuronosyltransferase</fullName>
        <ecNumber evidence="5">2.4.1.17</ecNumber>
    </recommendedName>
</protein>
<dbReference type="InterPro" id="IPR050271">
    <property type="entry name" value="UDP-glycosyltransferase"/>
</dbReference>
<dbReference type="EC" id="2.4.1.17" evidence="5"/>
<dbReference type="InterPro" id="IPR035595">
    <property type="entry name" value="UDP_glycos_trans_CS"/>
</dbReference>
<organism evidence="6 7">
    <name type="scientific">Euphydryas editha</name>
    <name type="common">Edith's checkerspot</name>
    <dbReference type="NCBI Taxonomy" id="104508"/>
    <lineage>
        <taxon>Eukaryota</taxon>
        <taxon>Metazoa</taxon>
        <taxon>Ecdysozoa</taxon>
        <taxon>Arthropoda</taxon>
        <taxon>Hexapoda</taxon>
        <taxon>Insecta</taxon>
        <taxon>Pterygota</taxon>
        <taxon>Neoptera</taxon>
        <taxon>Endopterygota</taxon>
        <taxon>Lepidoptera</taxon>
        <taxon>Glossata</taxon>
        <taxon>Ditrysia</taxon>
        <taxon>Papilionoidea</taxon>
        <taxon>Nymphalidae</taxon>
        <taxon>Nymphalinae</taxon>
        <taxon>Euphydryas</taxon>
    </lineage>
</organism>
<evidence type="ECO:0000256" key="5">
    <source>
        <dbReference type="RuleBase" id="RU362059"/>
    </source>
</evidence>
<dbReference type="CDD" id="cd03784">
    <property type="entry name" value="GT1_Gtf-like"/>
    <property type="match status" value="1"/>
</dbReference>
<evidence type="ECO:0000313" key="7">
    <source>
        <dbReference type="Proteomes" id="UP001153954"/>
    </source>
</evidence>
<comment type="subcellular location">
    <subcellularLocation>
        <location evidence="5">Membrane</location>
        <topology evidence="5">Single-pass membrane protein</topology>
    </subcellularLocation>
</comment>
<evidence type="ECO:0000256" key="4">
    <source>
        <dbReference type="RuleBase" id="RU003718"/>
    </source>
</evidence>
<gene>
    <name evidence="6" type="ORF">EEDITHA_LOCUS13471</name>
</gene>
<comment type="similarity">
    <text evidence="1 4">Belongs to the UDP-glycosyltransferase family.</text>
</comment>
<dbReference type="Gene3D" id="3.40.50.2000">
    <property type="entry name" value="Glycogen Phosphorylase B"/>
    <property type="match status" value="2"/>
</dbReference>
<dbReference type="Proteomes" id="UP001153954">
    <property type="component" value="Unassembled WGS sequence"/>
</dbReference>
<evidence type="ECO:0000256" key="2">
    <source>
        <dbReference type="ARBA" id="ARBA00022676"/>
    </source>
</evidence>
<feature type="signal peptide" evidence="5">
    <location>
        <begin position="1"/>
        <end position="20"/>
    </location>
</feature>
<comment type="caution">
    <text evidence="6">The sequence shown here is derived from an EMBL/GenBank/DDBJ whole genome shotgun (WGS) entry which is preliminary data.</text>
</comment>
<dbReference type="AlphaFoldDB" id="A0AAU9UGB5"/>
<keyword evidence="3 4" id="KW-0808">Transferase</keyword>
<feature type="transmembrane region" description="Helical" evidence="5">
    <location>
        <begin position="481"/>
        <end position="501"/>
    </location>
</feature>
<keyword evidence="2 4" id="KW-0328">Glycosyltransferase</keyword>
<reference evidence="6" key="1">
    <citation type="submission" date="2022-03" db="EMBL/GenBank/DDBJ databases">
        <authorList>
            <person name="Tunstrom K."/>
        </authorList>
    </citation>
    <scope>NUCLEOTIDE SEQUENCE</scope>
</reference>
<accession>A0AAU9UGB5</accession>
<dbReference type="PROSITE" id="PS00375">
    <property type="entry name" value="UDPGT"/>
    <property type="match status" value="1"/>
</dbReference>
<keyword evidence="5" id="KW-1133">Transmembrane helix</keyword>
<dbReference type="PANTHER" id="PTHR48043:SF145">
    <property type="entry name" value="FI06409P-RELATED"/>
    <property type="match status" value="1"/>
</dbReference>
<dbReference type="InterPro" id="IPR002213">
    <property type="entry name" value="UDP_glucos_trans"/>
</dbReference>
<dbReference type="Pfam" id="PF00201">
    <property type="entry name" value="UDPGT"/>
    <property type="match status" value="1"/>
</dbReference>
<keyword evidence="7" id="KW-1185">Reference proteome</keyword>
<keyword evidence="5" id="KW-0812">Transmembrane</keyword>
<proteinExistence type="inferred from homology"/>
<dbReference type="SUPFAM" id="SSF53756">
    <property type="entry name" value="UDP-Glycosyltransferase/glycogen phosphorylase"/>
    <property type="match status" value="1"/>
</dbReference>
<dbReference type="GO" id="GO:0015020">
    <property type="term" value="F:glucuronosyltransferase activity"/>
    <property type="evidence" value="ECO:0007669"/>
    <property type="project" value="UniProtKB-EC"/>
</dbReference>
<dbReference type="FunFam" id="3.40.50.2000:FF:000050">
    <property type="entry name" value="UDP-glucuronosyltransferase"/>
    <property type="match status" value="1"/>
</dbReference>